<dbReference type="Pfam" id="PF08818">
    <property type="entry name" value="DUF1801"/>
    <property type="match status" value="1"/>
</dbReference>
<dbReference type="Proteomes" id="UP000190064">
    <property type="component" value="Unassembled WGS sequence"/>
</dbReference>
<accession>A0A1T1HEY4</accession>
<evidence type="ECO:0000259" key="1">
    <source>
        <dbReference type="Pfam" id="PF08818"/>
    </source>
</evidence>
<proteinExistence type="predicted"/>
<feature type="domain" description="YdhG-like" evidence="1">
    <location>
        <begin position="19"/>
        <end position="120"/>
    </location>
</feature>
<sequence length="134" mass="15547">MSDVVSLHLDQYPDQVRVRLLELRDLIIRTASKLEVGEVEQTLKWGEPSFHVKSGSPVRMDWKEKAPDQYYLFFNCKTRLIETFKELYRDSLVFEGNRAIVLPLSEPLPETAVKHCLQLALRYHSVKHLPLLGA</sequence>
<dbReference type="EMBL" id="MTSD02000001">
    <property type="protein sequence ID" value="OOV88365.1"/>
    <property type="molecule type" value="Genomic_DNA"/>
</dbReference>
<dbReference type="SUPFAM" id="SSF159888">
    <property type="entry name" value="YdhG-like"/>
    <property type="match status" value="1"/>
</dbReference>
<reference evidence="2" key="1">
    <citation type="submission" date="2017-02" db="EMBL/GenBank/DDBJ databases">
        <title>Draft Genome Sequence of the Salt Water Bacterium Oceanospirillum linum ATCC 11336.</title>
        <authorList>
            <person name="Trachtenberg A.M."/>
            <person name="Carney J.G."/>
            <person name="Linnane J.D."/>
            <person name="Rheaume B.A."/>
            <person name="Pitts N.L."/>
            <person name="Mykles D.L."/>
            <person name="Maclea K.S."/>
        </authorList>
    </citation>
    <scope>NUCLEOTIDE SEQUENCE [LARGE SCALE GENOMIC DNA]</scope>
    <source>
        <strain evidence="2">ATCC 11336</strain>
    </source>
</reference>
<keyword evidence="3" id="KW-1185">Reference proteome</keyword>
<name>A0A1T1HEY4_OCELI</name>
<gene>
    <name evidence="2" type="ORF">BTA35_0202285</name>
</gene>
<dbReference type="InterPro" id="IPR014922">
    <property type="entry name" value="YdhG-like"/>
</dbReference>
<dbReference type="RefSeq" id="WP_077242796.1">
    <property type="nucleotide sequence ID" value="NZ_FXTS01000001.1"/>
</dbReference>
<protein>
    <recommendedName>
        <fullName evidence="1">YdhG-like domain-containing protein</fullName>
    </recommendedName>
</protein>
<dbReference type="AlphaFoldDB" id="A0A1T1HEY4"/>
<evidence type="ECO:0000313" key="3">
    <source>
        <dbReference type="Proteomes" id="UP000190064"/>
    </source>
</evidence>
<evidence type="ECO:0000313" key="2">
    <source>
        <dbReference type="EMBL" id="OOV88365.1"/>
    </source>
</evidence>
<comment type="caution">
    <text evidence="2">The sequence shown here is derived from an EMBL/GenBank/DDBJ whole genome shotgun (WGS) entry which is preliminary data.</text>
</comment>
<organism evidence="2 3">
    <name type="scientific">Oceanospirillum linum</name>
    <dbReference type="NCBI Taxonomy" id="966"/>
    <lineage>
        <taxon>Bacteria</taxon>
        <taxon>Pseudomonadati</taxon>
        <taxon>Pseudomonadota</taxon>
        <taxon>Gammaproteobacteria</taxon>
        <taxon>Oceanospirillales</taxon>
        <taxon>Oceanospirillaceae</taxon>
        <taxon>Oceanospirillum</taxon>
    </lineage>
</organism>
<dbReference type="STRING" id="966.BTA35_0202285"/>